<dbReference type="PANTHER" id="PTHR10127:SF839">
    <property type="entry name" value="HATCHING ENZYME 1.2-RELATED"/>
    <property type="match status" value="1"/>
</dbReference>
<keyword evidence="16" id="KW-1185">Reference proteome</keyword>
<name>A0A8S4A9T0_9TELE</name>
<dbReference type="GO" id="GO:0008270">
    <property type="term" value="F:zinc ion binding"/>
    <property type="evidence" value="ECO:0007669"/>
    <property type="project" value="UniProtKB-UniRule"/>
</dbReference>
<keyword evidence="4 12" id="KW-0378">Hydrolase</keyword>
<comment type="cofactor">
    <cofactor evidence="12 13">
        <name>Zn(2+)</name>
        <dbReference type="ChEBI" id="CHEBI:29105"/>
    </cofactor>
    <text evidence="12 13">Binds 1 zinc ion per subunit.</text>
</comment>
<dbReference type="GO" id="GO:0042588">
    <property type="term" value="C:zymogen granule"/>
    <property type="evidence" value="ECO:0007669"/>
    <property type="project" value="UniProtKB-SubCell"/>
</dbReference>
<dbReference type="InterPro" id="IPR006026">
    <property type="entry name" value="Peptidase_Metallo"/>
</dbReference>
<dbReference type="CDD" id="cd04283">
    <property type="entry name" value="ZnMc_hatching_enzyme"/>
    <property type="match status" value="1"/>
</dbReference>
<evidence type="ECO:0000256" key="3">
    <source>
        <dbReference type="ARBA" id="ARBA00022729"/>
    </source>
</evidence>
<keyword evidence="5 12" id="KW-0862">Zinc</keyword>
<keyword evidence="6 12" id="KW-0482">Metalloprotease</keyword>
<evidence type="ECO:0000256" key="8">
    <source>
        <dbReference type="ARBA" id="ARBA00023157"/>
    </source>
</evidence>
<evidence type="ECO:0000256" key="11">
    <source>
        <dbReference type="ARBA" id="ARBA00024324"/>
    </source>
</evidence>
<comment type="caution">
    <text evidence="15">The sequence shown here is derived from an EMBL/GenBank/DDBJ whole genome shotgun (WGS) entry which is preliminary data.</text>
</comment>
<organism evidence="15 16">
    <name type="scientific">Menidia menidia</name>
    <name type="common">Atlantic silverside</name>
    <dbReference type="NCBI Taxonomy" id="238744"/>
    <lineage>
        <taxon>Eukaryota</taxon>
        <taxon>Metazoa</taxon>
        <taxon>Chordata</taxon>
        <taxon>Craniata</taxon>
        <taxon>Vertebrata</taxon>
        <taxon>Euteleostomi</taxon>
        <taxon>Actinopterygii</taxon>
        <taxon>Neopterygii</taxon>
        <taxon>Teleostei</taxon>
        <taxon>Neoteleostei</taxon>
        <taxon>Acanthomorphata</taxon>
        <taxon>Ovalentaria</taxon>
        <taxon>Atherinomorphae</taxon>
        <taxon>Atheriniformes</taxon>
        <taxon>Atherinopsidae</taxon>
        <taxon>Menidiinae</taxon>
        <taxon>Menidia</taxon>
    </lineage>
</organism>
<feature type="active site" evidence="12">
    <location>
        <position position="191"/>
    </location>
</feature>
<dbReference type="Pfam" id="PF01400">
    <property type="entry name" value="Astacin"/>
    <property type="match status" value="1"/>
</dbReference>
<dbReference type="InterPro" id="IPR024079">
    <property type="entry name" value="MetalloPept_cat_dom_sf"/>
</dbReference>
<keyword evidence="9" id="KW-0325">Glycoprotein</keyword>
<keyword evidence="3 13" id="KW-0732">Signal</keyword>
<keyword evidence="2 12" id="KW-0479">Metal-binding</keyword>
<dbReference type="InterPro" id="IPR034039">
    <property type="entry name" value="ZnMP_hatching_enz"/>
</dbReference>
<reference evidence="15" key="1">
    <citation type="submission" date="2021-05" db="EMBL/GenBank/DDBJ databases">
        <authorList>
            <person name="Tigano A."/>
        </authorList>
    </citation>
    <scope>NUCLEOTIDE SEQUENCE</scope>
</reference>
<dbReference type="OrthoDB" id="291007at2759"/>
<feature type="binding site" evidence="12">
    <location>
        <position position="194"/>
    </location>
    <ligand>
        <name>Zn(2+)</name>
        <dbReference type="ChEBI" id="CHEBI:29105"/>
        <note>catalytic</note>
    </ligand>
</feature>
<dbReference type="Gene3D" id="3.40.390.10">
    <property type="entry name" value="Collagenase (Catalytic Domain)"/>
    <property type="match status" value="1"/>
</dbReference>
<dbReference type="FunFam" id="3.40.390.10:FF:000040">
    <property type="entry name" value="Metalloendopeptidase"/>
    <property type="match status" value="1"/>
</dbReference>
<protein>
    <recommendedName>
        <fullName evidence="13">Metalloendopeptidase</fullName>
        <ecNumber evidence="13">3.4.24.-</ecNumber>
    </recommendedName>
</protein>
<dbReference type="PROSITE" id="PS51864">
    <property type="entry name" value="ASTACIN"/>
    <property type="match status" value="1"/>
</dbReference>
<evidence type="ECO:0000256" key="7">
    <source>
        <dbReference type="ARBA" id="ARBA00023145"/>
    </source>
</evidence>
<evidence type="ECO:0000256" key="10">
    <source>
        <dbReference type="ARBA" id="ARBA00023329"/>
    </source>
</evidence>
<keyword evidence="10" id="KW-0968">Cytoplasmic vesicle</keyword>
<dbReference type="PRINTS" id="PR00480">
    <property type="entry name" value="ASTACIN"/>
</dbReference>
<dbReference type="AlphaFoldDB" id="A0A8S4A9T0"/>
<evidence type="ECO:0000256" key="6">
    <source>
        <dbReference type="ARBA" id="ARBA00023049"/>
    </source>
</evidence>
<feature type="domain" description="Peptidase M12A" evidence="14">
    <location>
        <begin position="92"/>
        <end position="290"/>
    </location>
</feature>
<evidence type="ECO:0000313" key="15">
    <source>
        <dbReference type="EMBL" id="CAG5851607.1"/>
    </source>
</evidence>
<evidence type="ECO:0000259" key="14">
    <source>
        <dbReference type="PROSITE" id="PS51864"/>
    </source>
</evidence>
<evidence type="ECO:0000256" key="5">
    <source>
        <dbReference type="ARBA" id="ARBA00022833"/>
    </source>
</evidence>
<dbReference type="GO" id="GO:0004222">
    <property type="term" value="F:metalloendopeptidase activity"/>
    <property type="evidence" value="ECO:0007669"/>
    <property type="project" value="UniProtKB-UniRule"/>
</dbReference>
<dbReference type="GO" id="GO:0006508">
    <property type="term" value="P:proteolysis"/>
    <property type="evidence" value="ECO:0007669"/>
    <property type="project" value="UniProtKB-KW"/>
</dbReference>
<evidence type="ECO:0000256" key="1">
    <source>
        <dbReference type="ARBA" id="ARBA00022670"/>
    </source>
</evidence>
<dbReference type="EMBL" id="CAJRST010000001">
    <property type="protein sequence ID" value="CAG5851607.1"/>
    <property type="molecule type" value="Genomic_DNA"/>
</dbReference>
<keyword evidence="1 12" id="KW-0645">Protease</keyword>
<evidence type="ECO:0000256" key="2">
    <source>
        <dbReference type="ARBA" id="ARBA00022723"/>
    </source>
</evidence>
<feature type="binding site" evidence="12">
    <location>
        <position position="190"/>
    </location>
    <ligand>
        <name>Zn(2+)</name>
        <dbReference type="ChEBI" id="CHEBI:29105"/>
        <note>catalytic</note>
    </ligand>
</feature>
<keyword evidence="7" id="KW-0865">Zymogen</keyword>
<comment type="caution">
    <text evidence="12">Lacks conserved residue(s) required for the propagation of feature annotation.</text>
</comment>
<dbReference type="InterPro" id="IPR001506">
    <property type="entry name" value="Peptidase_M12A"/>
</dbReference>
<accession>A0A8S4A9T0</accession>
<keyword evidence="8" id="KW-1015">Disulfide bond</keyword>
<feature type="binding site" evidence="12">
    <location>
        <position position="200"/>
    </location>
    <ligand>
        <name>Zn(2+)</name>
        <dbReference type="ChEBI" id="CHEBI:29105"/>
        <note>catalytic</note>
    </ligand>
</feature>
<evidence type="ECO:0000313" key="16">
    <source>
        <dbReference type="Proteomes" id="UP000677803"/>
    </source>
</evidence>
<evidence type="ECO:0000256" key="13">
    <source>
        <dbReference type="RuleBase" id="RU361183"/>
    </source>
</evidence>
<sequence length="290" mass="33117">MTPSAGLLLLLLLGLSRAHPLEEARQEEEIQDQEIQNEEILDEEILDEEILDEEMQDEDKDGVDMTTRILTANNGTEKLLMEGDLLFPTSRNAMTCWYNSCLWRKASNGQVVVPYVVSSQFPSYERQMIEGAMRAFAGRTCVRFVPRRNENDYISIGSQQGCWSALGRQGGRQELSLNRGGCMYGGVIQHELNHALGFQHEQTRSDRDSYVQINWNNIIQSSAYNFQKQNTNNLNTPYDYSSIMHYGRTAFSVGYGRETITPIPNRNVAIGQRNGLSRWDITRINLLYKC</sequence>
<dbReference type="EC" id="3.4.24.-" evidence="13"/>
<dbReference type="PANTHER" id="PTHR10127">
    <property type="entry name" value="DISCOIDIN, CUB, EGF, LAMININ , AND ZINC METALLOPROTEASE DOMAIN CONTAINING"/>
    <property type="match status" value="1"/>
</dbReference>
<comment type="subcellular location">
    <subcellularLocation>
        <location evidence="11">Zymogen granule</location>
    </subcellularLocation>
</comment>
<evidence type="ECO:0000256" key="9">
    <source>
        <dbReference type="ARBA" id="ARBA00023180"/>
    </source>
</evidence>
<gene>
    <name evidence="15" type="ORF">MMEN_LOCUS246</name>
</gene>
<evidence type="ECO:0000256" key="4">
    <source>
        <dbReference type="ARBA" id="ARBA00022801"/>
    </source>
</evidence>
<feature type="signal peptide" evidence="13">
    <location>
        <begin position="1"/>
        <end position="18"/>
    </location>
</feature>
<dbReference type="SUPFAM" id="SSF55486">
    <property type="entry name" value="Metalloproteases ('zincins'), catalytic domain"/>
    <property type="match status" value="1"/>
</dbReference>
<proteinExistence type="predicted"/>
<feature type="chain" id="PRO_5035969421" description="Metalloendopeptidase" evidence="13">
    <location>
        <begin position="19"/>
        <end position="290"/>
    </location>
</feature>
<dbReference type="Proteomes" id="UP000677803">
    <property type="component" value="Unassembled WGS sequence"/>
</dbReference>
<dbReference type="SMART" id="SM00235">
    <property type="entry name" value="ZnMc"/>
    <property type="match status" value="1"/>
</dbReference>
<evidence type="ECO:0000256" key="12">
    <source>
        <dbReference type="PROSITE-ProRule" id="PRU01211"/>
    </source>
</evidence>